<reference evidence="2 3" key="1">
    <citation type="submission" date="2018-06" db="EMBL/GenBank/DDBJ databases">
        <authorList>
            <consortium name="Pathogen Informatics"/>
            <person name="Doyle S."/>
        </authorList>
    </citation>
    <scope>NUCLEOTIDE SEQUENCE [LARGE SCALE GENOMIC DNA]</scope>
    <source>
        <strain evidence="2 3">NCTC10718</strain>
    </source>
</reference>
<proteinExistence type="predicted"/>
<dbReference type="AlphaFoldDB" id="A0A379SE17"/>
<evidence type="ECO:0000313" key="3">
    <source>
        <dbReference type="Proteomes" id="UP000254332"/>
    </source>
</evidence>
<protein>
    <submittedName>
        <fullName evidence="2">Uncharacterized protein</fullName>
    </submittedName>
</protein>
<feature type="transmembrane region" description="Helical" evidence="1">
    <location>
        <begin position="7"/>
        <end position="33"/>
    </location>
</feature>
<sequence>MIRKWMLFYWINYVVIVFNAILFSSTFISISYLNVMPSVISFIICMVPMFFSLVSWPAIRKLDANHVYLDNVFMKKMVVSLFTIVVILAWSWWGGGLAVLGGSIVASWSGWFMFWIVGKKDLSCLFPEQKKNFVVPRNCGHEMINSFEINPTTGLPMMGAVDSKGNPYGAPAHEPKIYSDSSSSSRPENIYDYFSSGNGHYRN</sequence>
<organism evidence="2 3">
    <name type="scientific">Salmonella enterica</name>
    <name type="common">Salmonella choleraesuis</name>
    <dbReference type="NCBI Taxonomy" id="28901"/>
    <lineage>
        <taxon>Bacteria</taxon>
        <taxon>Pseudomonadati</taxon>
        <taxon>Pseudomonadota</taxon>
        <taxon>Gammaproteobacteria</taxon>
        <taxon>Enterobacterales</taxon>
        <taxon>Enterobacteriaceae</taxon>
        <taxon>Salmonella</taxon>
    </lineage>
</organism>
<accession>A0A379SE17</accession>
<feature type="transmembrane region" description="Helical" evidence="1">
    <location>
        <begin position="39"/>
        <end position="56"/>
    </location>
</feature>
<gene>
    <name evidence="2" type="ORF">NCTC10718_05150</name>
</gene>
<name>A0A379SE17_SALER</name>
<feature type="transmembrane region" description="Helical" evidence="1">
    <location>
        <begin position="77"/>
        <end position="93"/>
    </location>
</feature>
<dbReference type="Proteomes" id="UP000254332">
    <property type="component" value="Unassembled WGS sequence"/>
</dbReference>
<keyword evidence="1" id="KW-0472">Membrane</keyword>
<evidence type="ECO:0000313" key="2">
    <source>
        <dbReference type="EMBL" id="SUG27819.1"/>
    </source>
</evidence>
<feature type="transmembrane region" description="Helical" evidence="1">
    <location>
        <begin position="99"/>
        <end position="117"/>
    </location>
</feature>
<keyword evidence="1" id="KW-1133">Transmembrane helix</keyword>
<keyword evidence="1" id="KW-0812">Transmembrane</keyword>
<dbReference type="EMBL" id="UGWQ01000004">
    <property type="protein sequence ID" value="SUG27819.1"/>
    <property type="molecule type" value="Genomic_DNA"/>
</dbReference>
<evidence type="ECO:0000256" key="1">
    <source>
        <dbReference type="SAM" id="Phobius"/>
    </source>
</evidence>